<dbReference type="Pfam" id="PF04397">
    <property type="entry name" value="LytTR"/>
    <property type="match status" value="1"/>
</dbReference>
<dbReference type="SMART" id="SM00448">
    <property type="entry name" value="REC"/>
    <property type="match status" value="1"/>
</dbReference>
<dbReference type="Proteomes" id="UP000240912">
    <property type="component" value="Unassembled WGS sequence"/>
</dbReference>
<feature type="domain" description="HTH LytTR-type" evidence="3">
    <location>
        <begin position="132"/>
        <end position="203"/>
    </location>
</feature>
<dbReference type="PROSITE" id="PS50930">
    <property type="entry name" value="HTH_LYTTR"/>
    <property type="match status" value="1"/>
</dbReference>
<accession>A0A2T3HQK1</accession>
<dbReference type="InterPro" id="IPR001789">
    <property type="entry name" value="Sig_transdc_resp-reg_receiver"/>
</dbReference>
<dbReference type="AlphaFoldDB" id="A0A2T3HQK1"/>
<keyword evidence="1" id="KW-0597">Phosphoprotein</keyword>
<gene>
    <name evidence="4" type="ORF">C7T94_00955</name>
</gene>
<dbReference type="InterPro" id="IPR011006">
    <property type="entry name" value="CheY-like_superfamily"/>
</dbReference>
<proteinExistence type="predicted"/>
<name>A0A2T3HQK1_9SPHI</name>
<dbReference type="SMART" id="SM00850">
    <property type="entry name" value="LytTR"/>
    <property type="match status" value="1"/>
</dbReference>
<dbReference type="InterPro" id="IPR007492">
    <property type="entry name" value="LytTR_DNA-bd_dom"/>
</dbReference>
<dbReference type="InterPro" id="IPR046947">
    <property type="entry name" value="LytR-like"/>
</dbReference>
<dbReference type="OrthoDB" id="9787344at2"/>
<dbReference type="GO" id="GO:0003677">
    <property type="term" value="F:DNA binding"/>
    <property type="evidence" value="ECO:0007669"/>
    <property type="project" value="UniProtKB-KW"/>
</dbReference>
<dbReference type="GO" id="GO:0000156">
    <property type="term" value="F:phosphorelay response regulator activity"/>
    <property type="evidence" value="ECO:0007669"/>
    <property type="project" value="InterPro"/>
</dbReference>
<dbReference type="PANTHER" id="PTHR37299">
    <property type="entry name" value="TRANSCRIPTIONAL REGULATOR-RELATED"/>
    <property type="match status" value="1"/>
</dbReference>
<feature type="modified residue" description="4-aspartylphosphate" evidence="1">
    <location>
        <position position="55"/>
    </location>
</feature>
<dbReference type="EMBL" id="PYLS01000001">
    <property type="protein sequence ID" value="PST84734.1"/>
    <property type="molecule type" value="Genomic_DNA"/>
</dbReference>
<comment type="caution">
    <text evidence="4">The sequence shown here is derived from an EMBL/GenBank/DDBJ whole genome shotgun (WGS) entry which is preliminary data.</text>
</comment>
<dbReference type="Gene3D" id="2.40.50.1020">
    <property type="entry name" value="LytTr DNA-binding domain"/>
    <property type="match status" value="1"/>
</dbReference>
<dbReference type="RefSeq" id="WP_107212790.1">
    <property type="nucleotide sequence ID" value="NZ_KZ686268.1"/>
</dbReference>
<evidence type="ECO:0000259" key="3">
    <source>
        <dbReference type="PROSITE" id="PS50930"/>
    </source>
</evidence>
<dbReference type="PANTHER" id="PTHR37299:SF1">
    <property type="entry name" value="STAGE 0 SPORULATION PROTEIN A HOMOLOG"/>
    <property type="match status" value="1"/>
</dbReference>
<dbReference type="Pfam" id="PF00072">
    <property type="entry name" value="Response_reg"/>
    <property type="match status" value="1"/>
</dbReference>
<keyword evidence="5" id="KW-1185">Reference proteome</keyword>
<organism evidence="4 5">
    <name type="scientific">Pedobacter yulinensis</name>
    <dbReference type="NCBI Taxonomy" id="2126353"/>
    <lineage>
        <taxon>Bacteria</taxon>
        <taxon>Pseudomonadati</taxon>
        <taxon>Bacteroidota</taxon>
        <taxon>Sphingobacteriia</taxon>
        <taxon>Sphingobacteriales</taxon>
        <taxon>Sphingobacteriaceae</taxon>
        <taxon>Pedobacter</taxon>
    </lineage>
</organism>
<protein>
    <submittedName>
        <fullName evidence="4">DNA-binding response regulator</fullName>
    </submittedName>
</protein>
<dbReference type="Gene3D" id="3.40.50.2300">
    <property type="match status" value="1"/>
</dbReference>
<feature type="domain" description="Response regulatory" evidence="2">
    <location>
        <begin position="4"/>
        <end position="115"/>
    </location>
</feature>
<dbReference type="SUPFAM" id="SSF52172">
    <property type="entry name" value="CheY-like"/>
    <property type="match status" value="1"/>
</dbReference>
<reference evidence="4 5" key="1">
    <citation type="submission" date="2018-03" db="EMBL/GenBank/DDBJ databases">
        <authorList>
            <person name="Keele B.F."/>
        </authorList>
    </citation>
    <scope>NUCLEOTIDE SEQUENCE [LARGE SCALE GENOMIC DNA]</scope>
    <source>
        <strain evidence="4 5">YL28-9</strain>
    </source>
</reference>
<evidence type="ECO:0000256" key="1">
    <source>
        <dbReference type="PROSITE-ProRule" id="PRU00169"/>
    </source>
</evidence>
<evidence type="ECO:0000259" key="2">
    <source>
        <dbReference type="PROSITE" id="PS50110"/>
    </source>
</evidence>
<sequence length="232" mass="26735">MPIKCVAVDDEPLALALMRNYITATPQLALLQTFEDAIAAAEFIRKHDVELLLLDIDMPDISGIDLMHALEKKPMVIFTTAYRNYAVEGFELNAIDYLLKPIDYPRFKVAIQKAVEYQEYKKQKGQSDAGHIFVYVEYKLLKIELAHVTYMESLEDYIKIHFDNGPTVMTLMSMKKMLERLPPDQFRRIHRSFIVPVAKVRAINNRKAELSSGDVLPISDSYQDFIAFWKGQ</sequence>
<keyword evidence="4" id="KW-0238">DNA-binding</keyword>
<evidence type="ECO:0000313" key="5">
    <source>
        <dbReference type="Proteomes" id="UP000240912"/>
    </source>
</evidence>
<dbReference type="PROSITE" id="PS50110">
    <property type="entry name" value="RESPONSE_REGULATORY"/>
    <property type="match status" value="1"/>
</dbReference>
<evidence type="ECO:0000313" key="4">
    <source>
        <dbReference type="EMBL" id="PST84734.1"/>
    </source>
</evidence>